<keyword evidence="2" id="KW-1133">Transmembrane helix</keyword>
<organism evidence="3 4">
    <name type="scientific">Halorubrum rubrum</name>
    <dbReference type="NCBI Taxonomy" id="1126240"/>
    <lineage>
        <taxon>Archaea</taxon>
        <taxon>Methanobacteriati</taxon>
        <taxon>Methanobacteriota</taxon>
        <taxon>Stenosarchaea group</taxon>
        <taxon>Halobacteria</taxon>
        <taxon>Halobacteriales</taxon>
        <taxon>Haloferacaceae</taxon>
        <taxon>Halorubrum</taxon>
    </lineage>
</organism>
<name>A0ABD5R275_9EURY</name>
<feature type="transmembrane region" description="Helical" evidence="2">
    <location>
        <begin position="49"/>
        <end position="69"/>
    </location>
</feature>
<feature type="region of interest" description="Disordered" evidence="1">
    <location>
        <begin position="231"/>
        <end position="253"/>
    </location>
</feature>
<sequence length="253" mass="27993">MTDREPIAVFGRDWKPAVWGNVFVLFLLVTIVAVFVRGPIASALKTGELVGVLVVSLSSTLLATIVTAWRHRNKAPVAFYRDHVAFDGTDVPYEDIAVAIHEDADGSTDALGNFGTGRFALFVPGGTDLRFDYVQNPGEVERVLADNISAPADQLDDGSASGTDENGREYITDRGRFWNYWRADRQLPETAVIDGGLLETVLEVDSYNLELLDRVDMTDAEGLSNIDQSDVTFDENESPRHHLEESELEQPYE</sequence>
<keyword evidence="2" id="KW-0472">Membrane</keyword>
<evidence type="ECO:0000256" key="1">
    <source>
        <dbReference type="SAM" id="MobiDB-lite"/>
    </source>
</evidence>
<reference evidence="3 4" key="1">
    <citation type="journal article" date="2019" name="Int. J. Syst. Evol. Microbiol.">
        <title>The Global Catalogue of Microorganisms (GCM) 10K type strain sequencing project: providing services to taxonomists for standard genome sequencing and annotation.</title>
        <authorList>
            <consortium name="The Broad Institute Genomics Platform"/>
            <consortium name="The Broad Institute Genome Sequencing Center for Infectious Disease"/>
            <person name="Wu L."/>
            <person name="Ma J."/>
        </authorList>
    </citation>
    <scope>NUCLEOTIDE SEQUENCE [LARGE SCALE GENOMIC DNA]</scope>
    <source>
        <strain evidence="3 4">CGMCC 1.12124</strain>
    </source>
</reference>
<evidence type="ECO:0000313" key="4">
    <source>
        <dbReference type="Proteomes" id="UP001596118"/>
    </source>
</evidence>
<evidence type="ECO:0000256" key="2">
    <source>
        <dbReference type="SAM" id="Phobius"/>
    </source>
</evidence>
<dbReference type="Proteomes" id="UP001596118">
    <property type="component" value="Unassembled WGS sequence"/>
</dbReference>
<accession>A0ABD5R275</accession>
<evidence type="ECO:0000313" key="3">
    <source>
        <dbReference type="EMBL" id="MFC5279075.1"/>
    </source>
</evidence>
<dbReference type="EMBL" id="JBHSKY010000008">
    <property type="protein sequence ID" value="MFC5279075.1"/>
    <property type="molecule type" value="Genomic_DNA"/>
</dbReference>
<gene>
    <name evidence="3" type="ORF">ACFPM1_09945</name>
</gene>
<protein>
    <recommendedName>
        <fullName evidence="5">PH domain-containing protein</fullName>
    </recommendedName>
</protein>
<comment type="caution">
    <text evidence="3">The sequence shown here is derived from an EMBL/GenBank/DDBJ whole genome shotgun (WGS) entry which is preliminary data.</text>
</comment>
<evidence type="ECO:0008006" key="5">
    <source>
        <dbReference type="Google" id="ProtNLM"/>
    </source>
</evidence>
<dbReference type="RefSeq" id="WP_256411599.1">
    <property type="nucleotide sequence ID" value="NZ_JANHDM010000005.1"/>
</dbReference>
<keyword evidence="4" id="KW-1185">Reference proteome</keyword>
<feature type="transmembrane region" description="Helical" evidence="2">
    <location>
        <begin position="18"/>
        <end position="37"/>
    </location>
</feature>
<dbReference type="AlphaFoldDB" id="A0ABD5R275"/>
<keyword evidence="2" id="KW-0812">Transmembrane</keyword>
<proteinExistence type="predicted"/>